<feature type="transmembrane region" description="Helical" evidence="10">
    <location>
        <begin position="179"/>
        <end position="197"/>
    </location>
</feature>
<keyword evidence="3 9" id="KW-0812">Transmembrane</keyword>
<feature type="transmembrane region" description="Helical" evidence="10">
    <location>
        <begin position="218"/>
        <end position="241"/>
    </location>
</feature>
<accession>A0ABD0WND8</accession>
<dbReference type="InterPro" id="IPR000276">
    <property type="entry name" value="GPCR_Rhodpsn"/>
</dbReference>
<dbReference type="Gene3D" id="1.20.1070.10">
    <property type="entry name" value="Rhodopsin 7-helix transmembrane proteins"/>
    <property type="match status" value="1"/>
</dbReference>
<feature type="transmembrane region" description="Helical" evidence="10">
    <location>
        <begin position="141"/>
        <end position="159"/>
    </location>
</feature>
<comment type="subcellular location">
    <subcellularLocation>
        <location evidence="1">Cell membrane</location>
        <topology evidence="1">Multi-pass membrane protein</topology>
    </subcellularLocation>
</comment>
<evidence type="ECO:0000256" key="3">
    <source>
        <dbReference type="ARBA" id="ARBA00022692"/>
    </source>
</evidence>
<evidence type="ECO:0000259" key="11">
    <source>
        <dbReference type="PROSITE" id="PS50262"/>
    </source>
</evidence>
<keyword evidence="8 9" id="KW-0807">Transducer</keyword>
<keyword evidence="4 10" id="KW-1133">Transmembrane helix</keyword>
<keyword evidence="2" id="KW-1003">Cell membrane</keyword>
<reference evidence="12 13" key="1">
    <citation type="submission" date="2024-06" db="EMBL/GenBank/DDBJ databases">
        <authorList>
            <person name="Pan Q."/>
            <person name="Wen M."/>
            <person name="Jouanno E."/>
            <person name="Zahm M."/>
            <person name="Klopp C."/>
            <person name="Cabau C."/>
            <person name="Louis A."/>
            <person name="Berthelot C."/>
            <person name="Parey E."/>
            <person name="Roest Crollius H."/>
            <person name="Montfort J."/>
            <person name="Robinson-Rechavi M."/>
            <person name="Bouchez O."/>
            <person name="Lampietro C."/>
            <person name="Lopez Roques C."/>
            <person name="Donnadieu C."/>
            <person name="Postlethwait J."/>
            <person name="Bobe J."/>
            <person name="Verreycken H."/>
            <person name="Guiguen Y."/>
        </authorList>
    </citation>
    <scope>NUCLEOTIDE SEQUENCE [LARGE SCALE GENOMIC DNA]</scope>
    <source>
        <strain evidence="12">Up_M1</strain>
        <tissue evidence="12">Testis</tissue>
    </source>
</reference>
<evidence type="ECO:0000313" key="12">
    <source>
        <dbReference type="EMBL" id="KAL0967046.1"/>
    </source>
</evidence>
<keyword evidence="7 9" id="KW-0675">Receptor</keyword>
<dbReference type="PANTHER" id="PTHR10489">
    <property type="entry name" value="CELL ADHESION MOLECULE"/>
    <property type="match status" value="1"/>
</dbReference>
<dbReference type="AlphaFoldDB" id="A0ABD0WND8"/>
<comment type="similarity">
    <text evidence="9">Belongs to the G-protein coupled receptor 1 family.</text>
</comment>
<dbReference type="EMBL" id="JAGEUA010000009">
    <property type="protein sequence ID" value="KAL0967046.1"/>
    <property type="molecule type" value="Genomic_DNA"/>
</dbReference>
<feature type="transmembrane region" description="Helical" evidence="10">
    <location>
        <begin position="321"/>
        <end position="342"/>
    </location>
</feature>
<dbReference type="Proteomes" id="UP001557470">
    <property type="component" value="Unassembled WGS sequence"/>
</dbReference>
<organism evidence="12 13">
    <name type="scientific">Umbra pygmaea</name>
    <name type="common">Eastern mudminnow</name>
    <dbReference type="NCBI Taxonomy" id="75934"/>
    <lineage>
        <taxon>Eukaryota</taxon>
        <taxon>Metazoa</taxon>
        <taxon>Chordata</taxon>
        <taxon>Craniata</taxon>
        <taxon>Vertebrata</taxon>
        <taxon>Euteleostomi</taxon>
        <taxon>Actinopterygii</taxon>
        <taxon>Neopterygii</taxon>
        <taxon>Teleostei</taxon>
        <taxon>Protacanthopterygii</taxon>
        <taxon>Esociformes</taxon>
        <taxon>Umbridae</taxon>
        <taxon>Umbra</taxon>
    </lineage>
</organism>
<dbReference type="InterPro" id="IPR050119">
    <property type="entry name" value="CCR1-9-like"/>
</dbReference>
<dbReference type="PROSITE" id="PS00237">
    <property type="entry name" value="G_PROTEIN_RECEP_F1_1"/>
    <property type="match status" value="1"/>
</dbReference>
<protein>
    <recommendedName>
        <fullName evidence="11">G-protein coupled receptors family 1 profile domain-containing protein</fullName>
    </recommendedName>
</protein>
<comment type="caution">
    <text evidence="12">The sequence shown here is derived from an EMBL/GenBank/DDBJ whole genome shotgun (WGS) entry which is preliminary data.</text>
</comment>
<dbReference type="InterPro" id="IPR000355">
    <property type="entry name" value="Chemokine_rcpt"/>
</dbReference>
<evidence type="ECO:0000256" key="1">
    <source>
        <dbReference type="ARBA" id="ARBA00004651"/>
    </source>
</evidence>
<dbReference type="GO" id="GO:0005886">
    <property type="term" value="C:plasma membrane"/>
    <property type="evidence" value="ECO:0007669"/>
    <property type="project" value="UniProtKB-SubCell"/>
</dbReference>
<keyword evidence="13" id="KW-1185">Reference proteome</keyword>
<evidence type="ECO:0000256" key="6">
    <source>
        <dbReference type="ARBA" id="ARBA00023136"/>
    </source>
</evidence>
<feature type="transmembrane region" description="Helical" evidence="10">
    <location>
        <begin position="108"/>
        <end position="129"/>
    </location>
</feature>
<sequence length="442" mass="50157">MCQSITLSFNRSYSETTICFRGLNQSSPVLLCGQALSSSWVKSLLMLGGKHLYRKDMDADSVNIESHLSAIEEEFVTSQDMSTTSNDYPDDSCITAGVESFAKLVTPLVLSVVIALSILGNLLVLGVLIRYERLRSLTNVFMTNLAVSELVFTCGLPFLVSYQLNGWSFNEFTCKTISFLFYVGYYSSGFFLILMTLHRYMAILCPLSHLVSGPSQDAWGLVFSFLAWTISLLAATPALIFTKVINDPNTSTDFQHCIVEDVSWRLWEVYQQNVLFLLTLLVFCVCYSQILFRLLRSRARVRVRLSRQSSGDRRSRKTVRLILGLVLAFFVGWAPYNVVIFLKTLLYLLKDEDIQDSRLTTCEFNENLNYSFYVTRLLAFSQCCLNPLFYVFIGVKFRNHLKRLLKSCCHNVTTVNNNNNNGSVLFRSSRLISQSSGVEFSL</sequence>
<evidence type="ECO:0000256" key="9">
    <source>
        <dbReference type="RuleBase" id="RU000688"/>
    </source>
</evidence>
<feature type="domain" description="G-protein coupled receptors family 1 profile" evidence="11">
    <location>
        <begin position="120"/>
        <end position="390"/>
    </location>
</feature>
<evidence type="ECO:0000256" key="5">
    <source>
        <dbReference type="ARBA" id="ARBA00023040"/>
    </source>
</evidence>
<dbReference type="PRINTS" id="PR00237">
    <property type="entry name" value="GPCRRHODOPSN"/>
</dbReference>
<evidence type="ECO:0000313" key="13">
    <source>
        <dbReference type="Proteomes" id="UP001557470"/>
    </source>
</evidence>
<feature type="transmembrane region" description="Helical" evidence="10">
    <location>
        <begin position="274"/>
        <end position="295"/>
    </location>
</feature>
<evidence type="ECO:0000256" key="7">
    <source>
        <dbReference type="ARBA" id="ARBA00023170"/>
    </source>
</evidence>
<evidence type="ECO:0000256" key="8">
    <source>
        <dbReference type="ARBA" id="ARBA00023224"/>
    </source>
</evidence>
<dbReference type="Pfam" id="PF00001">
    <property type="entry name" value="7tm_1"/>
    <property type="match status" value="1"/>
</dbReference>
<dbReference type="SUPFAM" id="SSF81321">
    <property type="entry name" value="Family A G protein-coupled receptor-like"/>
    <property type="match status" value="1"/>
</dbReference>
<dbReference type="PRINTS" id="PR00657">
    <property type="entry name" value="CCCHEMOKINER"/>
</dbReference>
<dbReference type="GO" id="GO:0004930">
    <property type="term" value="F:G protein-coupled receptor activity"/>
    <property type="evidence" value="ECO:0007669"/>
    <property type="project" value="UniProtKB-KW"/>
</dbReference>
<keyword evidence="5 9" id="KW-0297">G-protein coupled receptor</keyword>
<proteinExistence type="inferred from homology"/>
<evidence type="ECO:0000256" key="4">
    <source>
        <dbReference type="ARBA" id="ARBA00022989"/>
    </source>
</evidence>
<feature type="transmembrane region" description="Helical" evidence="10">
    <location>
        <begin position="373"/>
        <end position="393"/>
    </location>
</feature>
<keyword evidence="6 10" id="KW-0472">Membrane</keyword>
<evidence type="ECO:0000256" key="2">
    <source>
        <dbReference type="ARBA" id="ARBA00022475"/>
    </source>
</evidence>
<dbReference type="PROSITE" id="PS50262">
    <property type="entry name" value="G_PROTEIN_RECEP_F1_2"/>
    <property type="match status" value="1"/>
</dbReference>
<dbReference type="PANTHER" id="PTHR10489:SF730">
    <property type="entry name" value="CHEMOKINE XC RECEPTOR 1"/>
    <property type="match status" value="1"/>
</dbReference>
<name>A0ABD0WND8_UMBPY</name>
<evidence type="ECO:0000256" key="10">
    <source>
        <dbReference type="SAM" id="Phobius"/>
    </source>
</evidence>
<dbReference type="InterPro" id="IPR017452">
    <property type="entry name" value="GPCR_Rhodpsn_7TM"/>
</dbReference>
<gene>
    <name evidence="12" type="ORF">UPYG_G00303910</name>
</gene>